<evidence type="ECO:0000313" key="2">
    <source>
        <dbReference type="Proteomes" id="UP001148662"/>
    </source>
</evidence>
<keyword evidence="2" id="KW-1185">Reference proteome</keyword>
<evidence type="ECO:0000313" key="1">
    <source>
        <dbReference type="EMBL" id="KAJ3535140.1"/>
    </source>
</evidence>
<gene>
    <name evidence="1" type="ORF">NM688_g7019</name>
</gene>
<dbReference type="EMBL" id="JANHOG010001559">
    <property type="protein sequence ID" value="KAJ3535140.1"/>
    <property type="molecule type" value="Genomic_DNA"/>
</dbReference>
<proteinExistence type="predicted"/>
<organism evidence="1 2">
    <name type="scientific">Phlebia brevispora</name>
    <dbReference type="NCBI Taxonomy" id="194682"/>
    <lineage>
        <taxon>Eukaryota</taxon>
        <taxon>Fungi</taxon>
        <taxon>Dikarya</taxon>
        <taxon>Basidiomycota</taxon>
        <taxon>Agaricomycotina</taxon>
        <taxon>Agaricomycetes</taxon>
        <taxon>Polyporales</taxon>
        <taxon>Meruliaceae</taxon>
        <taxon>Phlebia</taxon>
    </lineage>
</organism>
<accession>A0ACC1SA21</accession>
<dbReference type="Proteomes" id="UP001148662">
    <property type="component" value="Unassembled WGS sequence"/>
</dbReference>
<sequence length="756" mass="84943">MTTLSTESAPPHIEKFSSPEGQSFVRKLLQSTLPYDPHDYQVEGSGKTGFFSMYMLLLRALSADSNLCSPPRKISLDPAMVVICPTIGLEEDMAKQFNDAGLTTLIINHKTIERSHVSEETSLWVRARTGVSMVIMSPELLASKGFEGLLQHKQFSEHLWGLRIDELHLLNTWSAHFRKAFWQIGYIRAHMPTRTVLIGVTATLAIGSPMDNVLKFLRLRPGDFHLIQQSNRRPDLRIVYRTLTTGLGGWKFPDLKHVLDEGRKTVIYCKTISLSFRLMTYLVTIAPASPPPLKRIRLYNSLNQPEYNEESRRLFEEGDDLLILIATDSLMVGVNLRNVARLYQLEQPLDVDEATQKDGRNGRDAKLVKDPVCFTFWRKNIEAVARAVLDGKSTGGKNRSIRSAGQAALDPELARLILVKCRTVQQDQLYGNPPADPLCSCSTCASKPPLTSMPCISSCCVPEEDSRPRLSLKCKPRNPVKRSERLTKIMRAVGKKSIEDLRWKIYLQEDRIKTSILGLDVFLPDEVIKASLDRFALLTEIKCLDSIFEPFIFAKRHQLSFWILVIELGGTFAHMREEQKKKKKDDLLEAIGDDELEEDADSEEGESEEDEDAEEDSEDDGGRGGNELQAVNVDGRGLPRLVIRVPPRPAGHPTASDLDAISQTPPQTPTCLRTMATAPLSPARRHNTTSETARVASSSHGQWNTERYPGCLSGTFRLQVNPSPHNRQHKRMAASNLESPKGRKQARRMVHNENNK</sequence>
<name>A0ACC1SA21_9APHY</name>
<comment type="caution">
    <text evidence="1">The sequence shown here is derived from an EMBL/GenBank/DDBJ whole genome shotgun (WGS) entry which is preliminary data.</text>
</comment>
<protein>
    <submittedName>
        <fullName evidence="1">Uncharacterized protein</fullName>
    </submittedName>
</protein>
<reference evidence="1" key="1">
    <citation type="submission" date="2022-07" db="EMBL/GenBank/DDBJ databases">
        <title>Genome Sequence of Phlebia brevispora.</title>
        <authorList>
            <person name="Buettner E."/>
        </authorList>
    </citation>
    <scope>NUCLEOTIDE SEQUENCE</scope>
    <source>
        <strain evidence="1">MPL23</strain>
    </source>
</reference>